<dbReference type="PROSITE" id="PS51891">
    <property type="entry name" value="CENP_V_GFA"/>
    <property type="match status" value="1"/>
</dbReference>
<evidence type="ECO:0000256" key="2">
    <source>
        <dbReference type="ARBA" id="ARBA00022723"/>
    </source>
</evidence>
<comment type="similarity">
    <text evidence="1">Belongs to the Gfa family.</text>
</comment>
<proteinExistence type="inferred from homology"/>
<dbReference type="SUPFAM" id="SSF51316">
    <property type="entry name" value="Mss4-like"/>
    <property type="match status" value="1"/>
</dbReference>
<evidence type="ECO:0000256" key="3">
    <source>
        <dbReference type="ARBA" id="ARBA00022833"/>
    </source>
</evidence>
<protein>
    <recommendedName>
        <fullName evidence="4">CENP-V/GFA domain-containing protein</fullName>
    </recommendedName>
</protein>
<feature type="domain" description="CENP-V/GFA" evidence="4">
    <location>
        <begin position="7"/>
        <end position="57"/>
    </location>
</feature>
<evidence type="ECO:0000256" key="1">
    <source>
        <dbReference type="ARBA" id="ARBA00005495"/>
    </source>
</evidence>
<evidence type="ECO:0000259" key="4">
    <source>
        <dbReference type="PROSITE" id="PS51891"/>
    </source>
</evidence>
<name>A0A3B0RSI8_9ZZZZ</name>
<dbReference type="InterPro" id="IPR011057">
    <property type="entry name" value="Mss4-like_sf"/>
</dbReference>
<keyword evidence="3" id="KW-0862">Zinc</keyword>
<dbReference type="InterPro" id="IPR006913">
    <property type="entry name" value="CENP-V/GFA"/>
</dbReference>
<reference evidence="5" key="1">
    <citation type="submission" date="2018-06" db="EMBL/GenBank/DDBJ databases">
        <authorList>
            <person name="Zhirakovskaya E."/>
        </authorList>
    </citation>
    <scope>NUCLEOTIDE SEQUENCE</scope>
</reference>
<dbReference type="GO" id="GO:0016846">
    <property type="term" value="F:carbon-sulfur lyase activity"/>
    <property type="evidence" value="ECO:0007669"/>
    <property type="project" value="InterPro"/>
</dbReference>
<evidence type="ECO:0000313" key="5">
    <source>
        <dbReference type="EMBL" id="VAV91328.1"/>
    </source>
</evidence>
<sequence length="57" mass="6471">MTGKHHHKGQCHCGNIRFTFETTIDVPEMALRRCSCSFCRKQGGRYTSDPNGKLSIE</sequence>
<dbReference type="GO" id="GO:0046872">
    <property type="term" value="F:metal ion binding"/>
    <property type="evidence" value="ECO:0007669"/>
    <property type="project" value="UniProtKB-KW"/>
</dbReference>
<dbReference type="Pfam" id="PF04828">
    <property type="entry name" value="GFA"/>
    <property type="match status" value="1"/>
</dbReference>
<feature type="non-terminal residue" evidence="5">
    <location>
        <position position="57"/>
    </location>
</feature>
<organism evidence="5">
    <name type="scientific">hydrothermal vent metagenome</name>
    <dbReference type="NCBI Taxonomy" id="652676"/>
    <lineage>
        <taxon>unclassified sequences</taxon>
        <taxon>metagenomes</taxon>
        <taxon>ecological metagenomes</taxon>
    </lineage>
</organism>
<keyword evidence="2" id="KW-0479">Metal-binding</keyword>
<dbReference type="Gene3D" id="2.170.150.70">
    <property type="match status" value="1"/>
</dbReference>
<dbReference type="AlphaFoldDB" id="A0A3B0RSI8"/>
<accession>A0A3B0RSI8</accession>
<gene>
    <name evidence="5" type="ORF">MNBD_ALPHA02-564</name>
</gene>
<dbReference type="EMBL" id="UOED01000066">
    <property type="protein sequence ID" value="VAV91328.1"/>
    <property type="molecule type" value="Genomic_DNA"/>
</dbReference>